<accession>X0YCZ9</accession>
<evidence type="ECO:0000313" key="1">
    <source>
        <dbReference type="EMBL" id="GAG45152.1"/>
    </source>
</evidence>
<proteinExistence type="predicted"/>
<comment type="caution">
    <text evidence="1">The sequence shown here is derived from an EMBL/GenBank/DDBJ whole genome shotgun (WGS) entry which is preliminary data.</text>
</comment>
<dbReference type="EMBL" id="BARS01052732">
    <property type="protein sequence ID" value="GAG45152.1"/>
    <property type="molecule type" value="Genomic_DNA"/>
</dbReference>
<gene>
    <name evidence="1" type="ORF">S01H1_78356</name>
</gene>
<name>X0YCZ9_9ZZZZ</name>
<organism evidence="1">
    <name type="scientific">marine sediment metagenome</name>
    <dbReference type="NCBI Taxonomy" id="412755"/>
    <lineage>
        <taxon>unclassified sequences</taxon>
        <taxon>metagenomes</taxon>
        <taxon>ecological metagenomes</taxon>
    </lineage>
</organism>
<feature type="non-terminal residue" evidence="1">
    <location>
        <position position="230"/>
    </location>
</feature>
<feature type="non-terminal residue" evidence="1">
    <location>
        <position position="1"/>
    </location>
</feature>
<sequence length="230" mass="25372">LDVTLAVLRNSFGQAVVPVFTAPEKIISLRLNVRGSEFSYGSKFDASVAITNNSSEPLVVSDDGLFTGHLRIDANITGDLNKKIPNLVSVKIRPASPLKPAGSFFFPLRLLTTELRHLLLTYPQASVDIEFTAYLDPVITAKGPTNRLPGIKPAKVVVKRPGVKLTGKFLRNRFSSLTKGRQGQKIRTAQLFTGLLAEQHAMANREPLYKFMYADWMPDLLKSALLHSLN</sequence>
<reference evidence="1" key="1">
    <citation type="journal article" date="2014" name="Front. Microbiol.">
        <title>High frequency of phylogenetically diverse reductive dehalogenase-homologous genes in deep subseafloor sedimentary metagenomes.</title>
        <authorList>
            <person name="Kawai M."/>
            <person name="Futagami T."/>
            <person name="Toyoda A."/>
            <person name="Takaki Y."/>
            <person name="Nishi S."/>
            <person name="Hori S."/>
            <person name="Arai W."/>
            <person name="Tsubouchi T."/>
            <person name="Morono Y."/>
            <person name="Uchiyama I."/>
            <person name="Ito T."/>
            <person name="Fujiyama A."/>
            <person name="Inagaki F."/>
            <person name="Takami H."/>
        </authorList>
    </citation>
    <scope>NUCLEOTIDE SEQUENCE</scope>
    <source>
        <strain evidence="1">Expedition CK06-06</strain>
    </source>
</reference>
<protein>
    <submittedName>
        <fullName evidence="1">Uncharacterized protein</fullName>
    </submittedName>
</protein>
<dbReference type="AlphaFoldDB" id="X0YCZ9"/>